<dbReference type="GO" id="GO:0007032">
    <property type="term" value="P:endosome organization"/>
    <property type="evidence" value="ECO:0007669"/>
    <property type="project" value="TreeGrafter"/>
</dbReference>
<name>A0A6S7HQQ7_PARCT</name>
<evidence type="ECO:0000256" key="5">
    <source>
        <dbReference type="PROSITE-ProRule" id="PRU01006"/>
    </source>
</evidence>
<keyword evidence="3" id="KW-0863">Zinc-finger</keyword>
<organism evidence="7 8">
    <name type="scientific">Paramuricea clavata</name>
    <name type="common">Red gorgonian</name>
    <name type="synonym">Violescent sea-whip</name>
    <dbReference type="NCBI Taxonomy" id="317549"/>
    <lineage>
        <taxon>Eukaryota</taxon>
        <taxon>Metazoa</taxon>
        <taxon>Cnidaria</taxon>
        <taxon>Anthozoa</taxon>
        <taxon>Octocorallia</taxon>
        <taxon>Malacalcyonacea</taxon>
        <taxon>Plexauridae</taxon>
        <taxon>Paramuricea</taxon>
    </lineage>
</organism>
<feature type="domain" description="Pep3/Vps18 beta-propeller" evidence="6">
    <location>
        <begin position="44"/>
        <end position="397"/>
    </location>
</feature>
<protein>
    <submittedName>
        <fullName evidence="7">Vacuolar sorting-associated 18 homolog</fullName>
    </submittedName>
</protein>
<evidence type="ECO:0000256" key="4">
    <source>
        <dbReference type="ARBA" id="ARBA00022833"/>
    </source>
</evidence>
<accession>A0A6S7HQQ7</accession>
<keyword evidence="4" id="KW-0862">Zinc</keyword>
<dbReference type="PANTHER" id="PTHR23323">
    <property type="entry name" value="VACUOLAR PROTEIN SORTING-ASSOCIATED PROTEIN"/>
    <property type="match status" value="1"/>
</dbReference>
<dbReference type="GO" id="GO:0008270">
    <property type="term" value="F:zinc ion binding"/>
    <property type="evidence" value="ECO:0007669"/>
    <property type="project" value="UniProtKB-KW"/>
</dbReference>
<gene>
    <name evidence="7" type="ORF">PACLA_8A003630</name>
</gene>
<keyword evidence="2" id="KW-0479">Metal-binding</keyword>
<dbReference type="AlphaFoldDB" id="A0A6S7HQQ7"/>
<evidence type="ECO:0000313" key="8">
    <source>
        <dbReference type="Proteomes" id="UP001152795"/>
    </source>
</evidence>
<evidence type="ECO:0000259" key="6">
    <source>
        <dbReference type="Pfam" id="PF05131"/>
    </source>
</evidence>
<evidence type="ECO:0000256" key="3">
    <source>
        <dbReference type="ARBA" id="ARBA00022771"/>
    </source>
</evidence>
<evidence type="ECO:0000256" key="1">
    <source>
        <dbReference type="ARBA" id="ARBA00004492"/>
    </source>
</evidence>
<dbReference type="GO" id="GO:0007040">
    <property type="term" value="P:lysosome organization"/>
    <property type="evidence" value="ECO:0007669"/>
    <property type="project" value="TreeGrafter"/>
</dbReference>
<sequence>MASILEQYEHEQQTGGGLPSSRQILSDEPIATGYVDFRSDDVQMFRREKINFRPPSSIMDLSVSNSTVIIALNSSVMRLNLMNTEELDKIEVSKKPEDTVYKIFQDPTARHAIICLRSYESLYLARNSKKPKPIPKLKGHLIEAVAWNKTRLNETTTQAILIGTSKGLIFETDLDNEEKFFQAGLEKYCRQLHNVNSGEEDEPITGIMFDKFPRSDRTFIVMVTTQSRLFQFIGEASLSEPPLFVPLFSQFETNPASFLELPSDKLEWSQLVFYYAKARGTPSSFAWLSGPGVYCGGLNFDSTPQDSDSSITLQARLLPYVSADGQSSSPPIALALTQFHVLLLYKDRFEAVCLLNDQVVFQDLLPERHGQMLGMVTDPVKKTIWVFSTGAIFEYHVNKETRHVWKLYLDKGMFEEAEEYARDNPVHTDEVLRRKAENFFNNKQYRPAAATFALTQASFEEVALKFIQVSEQDSLKVFLVKKLNNMDNKDKSQITMITMWLIELYLNELGELRDVGEEKRQDFERVQDDFRKLLATNKVKTSLDESRRTAYELIASHGDVENLIFLAMLMKDFERVIHHHIQHDDYRAALEVLKKQNEPDLYYKFSPVLMQHIPEDTVNAWIEQMKRLDPRKLIPALVYYEQKEDKALIEQAVRYLDFCVEILGVRDQAIHNYLLSLYVKQLDDVSLMRYLQLQGQDRDEVSYDLEYALRLCSEHDLKPACVHIYSTMGLYEEAVDLALLFDVELAKIQASKPDDDEALQKKLWLRIARHVVEKQEDVKK</sequence>
<dbReference type="InterPro" id="IPR000547">
    <property type="entry name" value="Clathrin_H-chain/VPS_repeat"/>
</dbReference>
<dbReference type="InterPro" id="IPR007810">
    <property type="entry name" value="Pep3/Vps18_beta-prop"/>
</dbReference>
<comment type="caution">
    <text evidence="7">The sequence shown here is derived from an EMBL/GenBank/DDBJ whole genome shotgun (WGS) entry which is preliminary data.</text>
</comment>
<dbReference type="GO" id="GO:0006904">
    <property type="term" value="P:vesicle docking involved in exocytosis"/>
    <property type="evidence" value="ECO:0007669"/>
    <property type="project" value="TreeGrafter"/>
</dbReference>
<evidence type="ECO:0000256" key="2">
    <source>
        <dbReference type="ARBA" id="ARBA00022723"/>
    </source>
</evidence>
<dbReference type="PROSITE" id="PS50236">
    <property type="entry name" value="CHCR"/>
    <property type="match status" value="1"/>
</dbReference>
<keyword evidence="8" id="KW-1185">Reference proteome</keyword>
<dbReference type="EMBL" id="CACRXK020005522">
    <property type="protein sequence ID" value="CAB4006497.1"/>
    <property type="molecule type" value="Genomic_DNA"/>
</dbReference>
<dbReference type="GO" id="GO:0030897">
    <property type="term" value="C:HOPS complex"/>
    <property type="evidence" value="ECO:0007669"/>
    <property type="project" value="TreeGrafter"/>
</dbReference>
<evidence type="ECO:0000313" key="7">
    <source>
        <dbReference type="EMBL" id="CAB4006497.1"/>
    </source>
</evidence>
<dbReference type="PANTHER" id="PTHR23323:SF26">
    <property type="entry name" value="VACUOLAR PROTEIN SORTING-ASSOCIATED PROTEIN 18 HOMOLOG"/>
    <property type="match status" value="1"/>
</dbReference>
<dbReference type="GO" id="GO:0030674">
    <property type="term" value="F:protein-macromolecule adaptor activity"/>
    <property type="evidence" value="ECO:0007669"/>
    <property type="project" value="TreeGrafter"/>
</dbReference>
<dbReference type="GO" id="GO:0048284">
    <property type="term" value="P:organelle fusion"/>
    <property type="evidence" value="ECO:0007669"/>
    <property type="project" value="TreeGrafter"/>
</dbReference>
<feature type="repeat" description="CHCR" evidence="5">
    <location>
        <begin position="625"/>
        <end position="780"/>
    </location>
</feature>
<dbReference type="Proteomes" id="UP001152795">
    <property type="component" value="Unassembled WGS sequence"/>
</dbReference>
<dbReference type="GO" id="GO:0006886">
    <property type="term" value="P:intracellular protein transport"/>
    <property type="evidence" value="ECO:0007669"/>
    <property type="project" value="UniProtKB-UniRule"/>
</dbReference>
<dbReference type="GO" id="GO:0008333">
    <property type="term" value="P:endosome to lysosome transport"/>
    <property type="evidence" value="ECO:0007669"/>
    <property type="project" value="TreeGrafter"/>
</dbReference>
<reference evidence="7" key="1">
    <citation type="submission" date="2020-04" db="EMBL/GenBank/DDBJ databases">
        <authorList>
            <person name="Alioto T."/>
            <person name="Alioto T."/>
            <person name="Gomez Garrido J."/>
        </authorList>
    </citation>
    <scope>NUCLEOTIDE SEQUENCE</scope>
    <source>
        <strain evidence="7">A484AB</strain>
    </source>
</reference>
<dbReference type="Pfam" id="PF05131">
    <property type="entry name" value="Pep3_Vps18"/>
    <property type="match status" value="1"/>
</dbReference>
<dbReference type="GO" id="GO:0031902">
    <property type="term" value="C:late endosome membrane"/>
    <property type="evidence" value="ECO:0007669"/>
    <property type="project" value="UniProtKB-SubCell"/>
</dbReference>
<dbReference type="OrthoDB" id="1845386at2759"/>
<proteinExistence type="predicted"/>
<comment type="subcellular location">
    <subcellularLocation>
        <location evidence="1">Late endosome membrane</location>
        <topology evidence="1">Peripheral membrane protein</topology>
        <orientation evidence="1">Cytoplasmic side</orientation>
    </subcellularLocation>
</comment>